<dbReference type="AlphaFoldDB" id="A0A2T3ZQT2"/>
<dbReference type="GO" id="GO:0006623">
    <property type="term" value="P:protein targeting to vacuole"/>
    <property type="evidence" value="ECO:0007669"/>
    <property type="project" value="TreeGrafter"/>
</dbReference>
<dbReference type="GO" id="GO:0006612">
    <property type="term" value="P:protein targeting to membrane"/>
    <property type="evidence" value="ECO:0007669"/>
    <property type="project" value="TreeGrafter"/>
</dbReference>
<dbReference type="Gene3D" id="1.10.287.660">
    <property type="entry name" value="Helix hairpin bin"/>
    <property type="match status" value="1"/>
</dbReference>
<reference evidence="9 10" key="1">
    <citation type="submission" date="2016-07" db="EMBL/GenBank/DDBJ databases">
        <title>Multiple horizontal gene transfer events from other fungi enriched the ability of initially mycotrophic Trichoderma (Ascomycota) to feed on dead plant biomass.</title>
        <authorList>
            <consortium name="DOE Joint Genome Institute"/>
            <person name="Aerts A."/>
            <person name="Atanasova L."/>
            <person name="Chenthamara K."/>
            <person name="Zhang J."/>
            <person name="Grujic M."/>
            <person name="Henrissat B."/>
            <person name="Kuo A."/>
            <person name="Salamov A."/>
            <person name="Lipzen A."/>
            <person name="Labutti K."/>
            <person name="Barry K."/>
            <person name="Miao Y."/>
            <person name="Rahimi M.J."/>
            <person name="Shen Q."/>
            <person name="Grigoriev I.V."/>
            <person name="Kubicek C.P."/>
            <person name="Druzhinina I.S."/>
        </authorList>
    </citation>
    <scope>NUCLEOTIDE SEQUENCE [LARGE SCALE GENOMIC DNA]</scope>
    <source>
        <strain evidence="9 10">CBS 433.97</strain>
    </source>
</reference>
<dbReference type="SUPFAM" id="SSF140111">
    <property type="entry name" value="Endosomal sorting complex assembly domain"/>
    <property type="match status" value="1"/>
</dbReference>
<feature type="region of interest" description="Disordered" evidence="7">
    <location>
        <begin position="66"/>
        <end position="92"/>
    </location>
</feature>
<gene>
    <name evidence="9" type="ORF">M441DRAFT_53840</name>
</gene>
<evidence type="ECO:0000256" key="6">
    <source>
        <dbReference type="PROSITE-ProRule" id="PRU00646"/>
    </source>
</evidence>
<comment type="subcellular location">
    <subcellularLocation>
        <location evidence="1">Endosome</location>
    </subcellularLocation>
</comment>
<feature type="compositionally biased region" description="Pro residues" evidence="7">
    <location>
        <begin position="11"/>
        <end position="20"/>
    </location>
</feature>
<dbReference type="PANTHER" id="PTHR13678">
    <property type="entry name" value="VACUOLAR PROTEIN SORTING-ASSOCIATED PROTEIN 37"/>
    <property type="match status" value="1"/>
</dbReference>
<comment type="similarity">
    <text evidence="2">Belongs to the VPS37 family.</text>
</comment>
<feature type="region of interest" description="Disordered" evidence="7">
    <location>
        <begin position="1"/>
        <end position="52"/>
    </location>
</feature>
<proteinExistence type="inferred from homology"/>
<protein>
    <recommendedName>
        <fullName evidence="8">VPS37 C-terminal domain-containing protein</fullName>
    </recommendedName>
</protein>
<dbReference type="Proteomes" id="UP000240493">
    <property type="component" value="Unassembled WGS sequence"/>
</dbReference>
<accession>A0A2T3ZQT2</accession>
<feature type="compositionally biased region" description="Low complexity" evidence="7">
    <location>
        <begin position="21"/>
        <end position="35"/>
    </location>
</feature>
<dbReference type="EMBL" id="KZ679256">
    <property type="protein sequence ID" value="PTB47167.1"/>
    <property type="molecule type" value="Genomic_DNA"/>
</dbReference>
<evidence type="ECO:0000256" key="5">
    <source>
        <dbReference type="ARBA" id="ARBA00022927"/>
    </source>
</evidence>
<dbReference type="PROSITE" id="PS51314">
    <property type="entry name" value="VPS37_C"/>
    <property type="match status" value="1"/>
</dbReference>
<evidence type="ECO:0000313" key="10">
    <source>
        <dbReference type="Proteomes" id="UP000240493"/>
    </source>
</evidence>
<evidence type="ECO:0000259" key="8">
    <source>
        <dbReference type="PROSITE" id="PS51314"/>
    </source>
</evidence>
<sequence>MSGFPADSHAPTPPILPPKPSSQEPSRIGTPASGAAPPPPPSTLSEAGQQYRSSVIAGLDAAATAAAGGVPTPPLPPAVTARSADIPDPGDQWLPQVLQDKSIQDLADILSSPSLLNGLTNSPSSIHPSLQASHQDLLAALSSNIDLATRLSELESRLAHQRSAAQAQLLSMHALERQWRQKQSDMDLALARFSPAALYQLLNQSVQEQALVCQAMEESFLDRDGVDGGGGEATTSEREAAEWIRRYREAKVQYYLRQERKERWDEGRVGGWR</sequence>
<dbReference type="InterPro" id="IPR029012">
    <property type="entry name" value="Helix_hairpin_bin_sf"/>
</dbReference>
<dbReference type="InterPro" id="IPR009851">
    <property type="entry name" value="Mod_r"/>
</dbReference>
<name>A0A2T3ZQT2_TRIA4</name>
<evidence type="ECO:0000313" key="9">
    <source>
        <dbReference type="EMBL" id="PTB47167.1"/>
    </source>
</evidence>
<keyword evidence="4" id="KW-0967">Endosome</keyword>
<dbReference type="InterPro" id="IPR037202">
    <property type="entry name" value="ESCRT_assembly_dom"/>
</dbReference>
<dbReference type="Pfam" id="PF07200">
    <property type="entry name" value="Mod_r"/>
    <property type="match status" value="1"/>
</dbReference>
<keyword evidence="3 6" id="KW-0813">Transport</keyword>
<evidence type="ECO:0000256" key="1">
    <source>
        <dbReference type="ARBA" id="ARBA00004177"/>
    </source>
</evidence>
<dbReference type="GO" id="GO:0043162">
    <property type="term" value="P:ubiquitin-dependent protein catabolic process via the multivesicular body sorting pathway"/>
    <property type="evidence" value="ECO:0007669"/>
    <property type="project" value="TreeGrafter"/>
</dbReference>
<evidence type="ECO:0000256" key="2">
    <source>
        <dbReference type="ARBA" id="ARBA00007617"/>
    </source>
</evidence>
<dbReference type="GO" id="GO:0000813">
    <property type="term" value="C:ESCRT I complex"/>
    <property type="evidence" value="ECO:0007669"/>
    <property type="project" value="UniProtKB-ARBA"/>
</dbReference>
<organism evidence="9 10">
    <name type="scientific">Trichoderma asperellum (strain ATCC 204424 / CBS 433.97 / NBRC 101777)</name>
    <dbReference type="NCBI Taxonomy" id="1042311"/>
    <lineage>
        <taxon>Eukaryota</taxon>
        <taxon>Fungi</taxon>
        <taxon>Dikarya</taxon>
        <taxon>Ascomycota</taxon>
        <taxon>Pezizomycotina</taxon>
        <taxon>Sordariomycetes</taxon>
        <taxon>Hypocreomycetidae</taxon>
        <taxon>Hypocreales</taxon>
        <taxon>Hypocreaceae</taxon>
        <taxon>Trichoderma</taxon>
    </lineage>
</organism>
<evidence type="ECO:0000256" key="3">
    <source>
        <dbReference type="ARBA" id="ARBA00022448"/>
    </source>
</evidence>
<feature type="domain" description="VPS37 C-terminal" evidence="8">
    <location>
        <begin position="176"/>
        <end position="273"/>
    </location>
</feature>
<keyword evidence="10" id="KW-1185">Reference proteome</keyword>
<evidence type="ECO:0000256" key="7">
    <source>
        <dbReference type="SAM" id="MobiDB-lite"/>
    </source>
</evidence>
<dbReference type="STRING" id="1042311.A0A2T3ZQT2"/>
<keyword evidence="5 6" id="KW-0653">Protein transport</keyword>
<dbReference type="OrthoDB" id="10260857at2759"/>
<dbReference type="PANTHER" id="PTHR13678:SF2">
    <property type="entry name" value="VACUOLAR PROTEIN SORTING-ASSOCIATED PROTEIN 37A"/>
    <property type="match status" value="1"/>
</dbReference>
<evidence type="ECO:0000256" key="4">
    <source>
        <dbReference type="ARBA" id="ARBA00022753"/>
    </source>
</evidence>